<dbReference type="InterPro" id="IPR043519">
    <property type="entry name" value="NT_sf"/>
</dbReference>
<dbReference type="InterPro" id="IPR024172">
    <property type="entry name" value="AadA/Aad9"/>
</dbReference>
<dbReference type="GO" id="GO:0070566">
    <property type="term" value="F:adenylyltransferase activity"/>
    <property type="evidence" value="ECO:0007669"/>
    <property type="project" value="InterPro"/>
</dbReference>
<dbReference type="RefSeq" id="WP_189427231.1">
    <property type="nucleotide sequence ID" value="NZ_BMZE01000004.1"/>
</dbReference>
<feature type="domain" description="Adenylyltransferase AadA C-terminal" evidence="7">
    <location>
        <begin position="164"/>
        <end position="250"/>
    </location>
</feature>
<evidence type="ECO:0000259" key="7">
    <source>
        <dbReference type="Pfam" id="PF13427"/>
    </source>
</evidence>
<gene>
    <name evidence="8" type="ORF">GCM10007989_36650</name>
</gene>
<dbReference type="SUPFAM" id="SSF81301">
    <property type="entry name" value="Nucleotidyltransferase"/>
    <property type="match status" value="1"/>
</dbReference>
<reference evidence="8" key="1">
    <citation type="journal article" date="2014" name="Int. J. Syst. Evol. Microbiol.">
        <title>Complete genome sequence of Corynebacterium casei LMG S-19264T (=DSM 44701T), isolated from a smear-ripened cheese.</title>
        <authorList>
            <consortium name="US DOE Joint Genome Institute (JGI-PGF)"/>
            <person name="Walter F."/>
            <person name="Albersmeier A."/>
            <person name="Kalinowski J."/>
            <person name="Ruckert C."/>
        </authorList>
    </citation>
    <scope>NUCLEOTIDE SEQUENCE</scope>
    <source>
        <strain evidence="8">KCTC 32437</strain>
    </source>
</reference>
<evidence type="ECO:0000256" key="4">
    <source>
        <dbReference type="ARBA" id="ARBA00035252"/>
    </source>
</evidence>
<name>A0A918SE26_9HYPH</name>
<comment type="catalytic activity">
    <reaction evidence="5">
        <text>spectinomycin + ATP = 9-O-adenylylspectinomycin + diphosphate</text>
        <dbReference type="Rhea" id="RHEA:63228"/>
        <dbReference type="ChEBI" id="CHEBI:30616"/>
        <dbReference type="ChEBI" id="CHEBI:33019"/>
        <dbReference type="ChEBI" id="CHEBI:146260"/>
        <dbReference type="ChEBI" id="CHEBI:146261"/>
    </reaction>
</comment>
<reference evidence="8" key="2">
    <citation type="submission" date="2020-09" db="EMBL/GenBank/DDBJ databases">
        <authorList>
            <person name="Sun Q."/>
            <person name="Kim S."/>
        </authorList>
    </citation>
    <scope>NUCLEOTIDE SEQUENCE</scope>
    <source>
        <strain evidence="8">KCTC 32437</strain>
    </source>
</reference>
<keyword evidence="9" id="KW-1185">Reference proteome</keyword>
<comment type="catalytic activity">
    <reaction evidence="6">
        <text>streptomycin + ATP = 3''-O-adenylylstreptomycin + diphosphate</text>
        <dbReference type="Rhea" id="RHEA:20245"/>
        <dbReference type="ChEBI" id="CHEBI:30616"/>
        <dbReference type="ChEBI" id="CHEBI:33019"/>
        <dbReference type="ChEBI" id="CHEBI:58007"/>
        <dbReference type="ChEBI" id="CHEBI:58605"/>
        <dbReference type="EC" id="2.7.7.47"/>
    </reaction>
</comment>
<dbReference type="CDD" id="cd05403">
    <property type="entry name" value="NT_KNTase_like"/>
    <property type="match status" value="1"/>
</dbReference>
<evidence type="ECO:0000256" key="2">
    <source>
        <dbReference type="ARBA" id="ARBA00023251"/>
    </source>
</evidence>
<accession>A0A918SE26</accession>
<dbReference type="EMBL" id="BMZE01000004">
    <property type="protein sequence ID" value="GHA37163.1"/>
    <property type="molecule type" value="Genomic_DNA"/>
</dbReference>
<dbReference type="Proteomes" id="UP000646579">
    <property type="component" value="Unassembled WGS sequence"/>
</dbReference>
<evidence type="ECO:0000256" key="3">
    <source>
        <dbReference type="ARBA" id="ARBA00035126"/>
    </source>
</evidence>
<evidence type="ECO:0000256" key="5">
    <source>
        <dbReference type="ARBA" id="ARBA00047831"/>
    </source>
</evidence>
<sequence length="264" mass="28926">MQLKSHTMPPQANALLDLVRAISGTSLAGLYLHGSFVGSGLQELSDLDFILVVKRPLSEAERQAFLRDLLSLSAHHPARVTKQRCLDVLCVTANELQRPSYPGHCEFIYGEWLREGFEAGAALAPFIDPVVTLLVAQAREEAVPLHGPPLADLADQSVELLVPRALLDSLAPLLADLQWDQRNVLLTLARMLRTAIIGDFVSKDAAALWAAERLPSAAAHTLRQCGLAYRGKLTDWQARPDDAEELADHLGQKITEALTSKHRL</sequence>
<comment type="caution">
    <text evidence="8">The sequence shown here is derived from an EMBL/GenBank/DDBJ whole genome shotgun (WGS) entry which is preliminary data.</text>
</comment>
<dbReference type="GO" id="GO:0009012">
    <property type="term" value="F:aminoglycoside 3''-adenylyltransferase activity"/>
    <property type="evidence" value="ECO:0007669"/>
    <property type="project" value="UniProtKB-EC"/>
</dbReference>
<dbReference type="InterPro" id="IPR025184">
    <property type="entry name" value="AadA_C"/>
</dbReference>
<evidence type="ECO:0000313" key="9">
    <source>
        <dbReference type="Proteomes" id="UP000646579"/>
    </source>
</evidence>
<dbReference type="GO" id="GO:0046677">
    <property type="term" value="P:response to antibiotic"/>
    <property type="evidence" value="ECO:0007669"/>
    <property type="project" value="UniProtKB-KW"/>
</dbReference>
<evidence type="ECO:0000256" key="1">
    <source>
        <dbReference type="ARBA" id="ARBA00022679"/>
    </source>
</evidence>
<keyword evidence="1" id="KW-0808">Transferase</keyword>
<dbReference type="PIRSF" id="PIRSF000819">
    <property type="entry name" value="Streptomycin_3-adenylyltransf"/>
    <property type="match status" value="1"/>
</dbReference>
<proteinExistence type="predicted"/>
<protein>
    <recommendedName>
        <fullName evidence="4">Aminoglycoside (3'') (9) adenylyltransferase</fullName>
        <ecNumber evidence="3">2.7.7.47</ecNumber>
    </recommendedName>
</protein>
<evidence type="ECO:0000256" key="6">
    <source>
        <dbReference type="ARBA" id="ARBA00048566"/>
    </source>
</evidence>
<organism evidence="8 9">
    <name type="scientific">Devosia pacifica</name>
    <dbReference type="NCBI Taxonomy" id="1335967"/>
    <lineage>
        <taxon>Bacteria</taxon>
        <taxon>Pseudomonadati</taxon>
        <taxon>Pseudomonadota</taxon>
        <taxon>Alphaproteobacteria</taxon>
        <taxon>Hyphomicrobiales</taxon>
        <taxon>Devosiaceae</taxon>
        <taxon>Devosia</taxon>
    </lineage>
</organism>
<dbReference type="AlphaFoldDB" id="A0A918SE26"/>
<dbReference type="EC" id="2.7.7.47" evidence="3"/>
<dbReference type="Pfam" id="PF13427">
    <property type="entry name" value="AadA_C"/>
    <property type="match status" value="1"/>
</dbReference>
<evidence type="ECO:0000313" key="8">
    <source>
        <dbReference type="EMBL" id="GHA37163.1"/>
    </source>
</evidence>
<keyword evidence="2" id="KW-0046">Antibiotic resistance</keyword>